<evidence type="ECO:0000313" key="6">
    <source>
        <dbReference type="EMBL" id="MFH4974964.1"/>
    </source>
</evidence>
<gene>
    <name evidence="6" type="ORF">AB6A40_001673</name>
</gene>
<comment type="caution">
    <text evidence="6">The sequence shown here is derived from an EMBL/GenBank/DDBJ whole genome shotgun (WGS) entry which is preliminary data.</text>
</comment>
<proteinExistence type="inferred from homology"/>
<dbReference type="PANTHER" id="PTHR21700">
    <property type="entry name" value="TRANSTHYRETIN-LIKE FAMILY PROTEIN-RELATED"/>
    <property type="match status" value="1"/>
</dbReference>
<keyword evidence="7" id="KW-1185">Reference proteome</keyword>
<evidence type="ECO:0000256" key="4">
    <source>
        <dbReference type="ARBA" id="ARBA00022729"/>
    </source>
</evidence>
<dbReference type="Proteomes" id="UP001608902">
    <property type="component" value="Unassembled WGS sequence"/>
</dbReference>
<sequence>MQWNIFLVHFIVPILVLSTVNLNSAFLATDQNITVTGQLACDRKAVQHAEIELREHDPADPDDLLNTTTSDRMGHFSVFGHDDEIFSVAPYVRIIHNCDGGRINPSCIIIDEIKVPKHLIGGTYNMGIVSLNIVRDNHKKDCH</sequence>
<dbReference type="PANTHER" id="PTHR21700:SF30">
    <property type="entry name" value="TRANSTHYRETIN-LIKE FAMILY PROTEIN"/>
    <property type="match status" value="1"/>
</dbReference>
<reference evidence="6 7" key="1">
    <citation type="submission" date="2024-08" db="EMBL/GenBank/DDBJ databases">
        <title>Gnathostoma spinigerum genome.</title>
        <authorList>
            <person name="Gonzalez-Bertolin B."/>
            <person name="Monzon S."/>
            <person name="Zaballos A."/>
            <person name="Jimenez P."/>
            <person name="Dekumyoy P."/>
            <person name="Varona S."/>
            <person name="Cuesta I."/>
            <person name="Sumanam S."/>
            <person name="Adisakwattana P."/>
            <person name="Gasser R.B."/>
            <person name="Hernandez-Gonzalez A."/>
            <person name="Young N.D."/>
            <person name="Perteguer M.J."/>
        </authorList>
    </citation>
    <scope>NUCLEOTIDE SEQUENCE [LARGE SCALE GENOMIC DNA]</scope>
    <source>
        <strain evidence="6">AL3</strain>
        <tissue evidence="6">Liver</tissue>
    </source>
</reference>
<name>A0ABD6E9Z2_9BILA</name>
<evidence type="ECO:0000256" key="5">
    <source>
        <dbReference type="SAM" id="SignalP"/>
    </source>
</evidence>
<feature type="chain" id="PRO_5044786297" description="Transthyretin-like family protein" evidence="5">
    <location>
        <begin position="19"/>
        <end position="143"/>
    </location>
</feature>
<feature type="signal peptide" evidence="5">
    <location>
        <begin position="1"/>
        <end position="18"/>
    </location>
</feature>
<evidence type="ECO:0000256" key="3">
    <source>
        <dbReference type="ARBA" id="ARBA00022525"/>
    </source>
</evidence>
<evidence type="ECO:0000256" key="2">
    <source>
        <dbReference type="ARBA" id="ARBA00010112"/>
    </source>
</evidence>
<dbReference type="InterPro" id="IPR038479">
    <property type="entry name" value="Transthyretin-like_sf"/>
</dbReference>
<evidence type="ECO:0000313" key="7">
    <source>
        <dbReference type="Proteomes" id="UP001608902"/>
    </source>
</evidence>
<dbReference type="InterPro" id="IPR001534">
    <property type="entry name" value="Transthyretin-like"/>
</dbReference>
<comment type="similarity">
    <text evidence="2">Belongs to the nematode transthyretin-like family.</text>
</comment>
<dbReference type="GO" id="GO:0005576">
    <property type="term" value="C:extracellular region"/>
    <property type="evidence" value="ECO:0007669"/>
    <property type="project" value="UniProtKB-SubCell"/>
</dbReference>
<evidence type="ECO:0008006" key="8">
    <source>
        <dbReference type="Google" id="ProtNLM"/>
    </source>
</evidence>
<dbReference type="Gene3D" id="2.60.40.3330">
    <property type="match status" value="1"/>
</dbReference>
<protein>
    <recommendedName>
        <fullName evidence="8">Transthyretin-like family protein</fullName>
    </recommendedName>
</protein>
<keyword evidence="4 5" id="KW-0732">Signal</keyword>
<dbReference type="AlphaFoldDB" id="A0ABD6E9Z2"/>
<dbReference type="EMBL" id="JBGFUD010000648">
    <property type="protein sequence ID" value="MFH4974964.1"/>
    <property type="molecule type" value="Genomic_DNA"/>
</dbReference>
<evidence type="ECO:0000256" key="1">
    <source>
        <dbReference type="ARBA" id="ARBA00004613"/>
    </source>
</evidence>
<dbReference type="Pfam" id="PF01060">
    <property type="entry name" value="TTR-52"/>
    <property type="match status" value="1"/>
</dbReference>
<accession>A0ABD6E9Z2</accession>
<comment type="subcellular location">
    <subcellularLocation>
        <location evidence="1">Secreted</location>
    </subcellularLocation>
</comment>
<organism evidence="6 7">
    <name type="scientific">Gnathostoma spinigerum</name>
    <dbReference type="NCBI Taxonomy" id="75299"/>
    <lineage>
        <taxon>Eukaryota</taxon>
        <taxon>Metazoa</taxon>
        <taxon>Ecdysozoa</taxon>
        <taxon>Nematoda</taxon>
        <taxon>Chromadorea</taxon>
        <taxon>Rhabditida</taxon>
        <taxon>Spirurina</taxon>
        <taxon>Gnathostomatomorpha</taxon>
        <taxon>Gnathostomatoidea</taxon>
        <taxon>Gnathostomatidae</taxon>
        <taxon>Gnathostoma</taxon>
    </lineage>
</organism>
<keyword evidence="3" id="KW-0964">Secreted</keyword>